<dbReference type="EMBL" id="BAAAQK010000004">
    <property type="protein sequence ID" value="GAA1838067.1"/>
    <property type="molecule type" value="Genomic_DNA"/>
</dbReference>
<dbReference type="Proteomes" id="UP001500449">
    <property type="component" value="Unassembled WGS sequence"/>
</dbReference>
<dbReference type="RefSeq" id="WP_344414052.1">
    <property type="nucleotide sequence ID" value="NZ_BAAAQK010000004.1"/>
</dbReference>
<dbReference type="Pfam" id="PF22513">
    <property type="entry name" value="FitA-like_RHH"/>
    <property type="match status" value="1"/>
</dbReference>
<evidence type="ECO:0000313" key="3">
    <source>
        <dbReference type="Proteomes" id="UP001500449"/>
    </source>
</evidence>
<dbReference type="InterPro" id="IPR010985">
    <property type="entry name" value="Ribbon_hlx_hlx"/>
</dbReference>
<keyword evidence="3" id="KW-1185">Reference proteome</keyword>
<proteinExistence type="predicted"/>
<dbReference type="SUPFAM" id="SSF47598">
    <property type="entry name" value="Ribbon-helix-helix"/>
    <property type="match status" value="1"/>
</dbReference>
<protein>
    <submittedName>
        <fullName evidence="2">Antitoxin VapB1</fullName>
    </submittedName>
</protein>
<feature type="domain" description="Antitoxin FitA-like ribbon-helix-helix" evidence="1">
    <location>
        <begin position="2"/>
        <end position="35"/>
    </location>
</feature>
<dbReference type="InterPro" id="IPR053853">
    <property type="entry name" value="FitA-like_RHH"/>
</dbReference>
<name>A0ABN2MWM1_9PSEU</name>
<reference evidence="2 3" key="1">
    <citation type="journal article" date="2019" name="Int. J. Syst. Evol. Microbiol.">
        <title>The Global Catalogue of Microorganisms (GCM) 10K type strain sequencing project: providing services to taxonomists for standard genome sequencing and annotation.</title>
        <authorList>
            <consortium name="The Broad Institute Genomics Platform"/>
            <consortium name="The Broad Institute Genome Sequencing Center for Infectious Disease"/>
            <person name="Wu L."/>
            <person name="Ma J."/>
        </authorList>
    </citation>
    <scope>NUCLEOTIDE SEQUENCE [LARGE SCALE GENOMIC DNA]</scope>
    <source>
        <strain evidence="2 3">JCM 16009</strain>
    </source>
</reference>
<sequence length="81" mass="8970">MATIQIRDIPDEDYETLSARARAAGQSLQVYMRDLVVSSARFERRETALFAELDAALATDRGTGVTSADVVTDLHELREGR</sequence>
<organism evidence="2 3">
    <name type="scientific">Pseudonocardia ailaonensis</name>
    <dbReference type="NCBI Taxonomy" id="367279"/>
    <lineage>
        <taxon>Bacteria</taxon>
        <taxon>Bacillati</taxon>
        <taxon>Actinomycetota</taxon>
        <taxon>Actinomycetes</taxon>
        <taxon>Pseudonocardiales</taxon>
        <taxon>Pseudonocardiaceae</taxon>
        <taxon>Pseudonocardia</taxon>
    </lineage>
</organism>
<evidence type="ECO:0000313" key="2">
    <source>
        <dbReference type="EMBL" id="GAA1838067.1"/>
    </source>
</evidence>
<gene>
    <name evidence="2" type="ORF">GCM10009836_16140</name>
</gene>
<evidence type="ECO:0000259" key="1">
    <source>
        <dbReference type="Pfam" id="PF22513"/>
    </source>
</evidence>
<comment type="caution">
    <text evidence="2">The sequence shown here is derived from an EMBL/GenBank/DDBJ whole genome shotgun (WGS) entry which is preliminary data.</text>
</comment>
<accession>A0ABN2MWM1</accession>